<dbReference type="PANTHER" id="PTHR43721:SF22">
    <property type="entry name" value="ELONGATION FACTOR TU, MITOCHONDRIAL"/>
    <property type="match status" value="1"/>
</dbReference>
<dbReference type="GO" id="GO:0003746">
    <property type="term" value="F:translation elongation factor activity"/>
    <property type="evidence" value="ECO:0007669"/>
    <property type="project" value="UniProtKB-UniRule"/>
</dbReference>
<protein>
    <recommendedName>
        <fullName evidence="6 7">Elongation factor Tu</fullName>
        <shortName evidence="7">EF-Tu</shortName>
        <ecNumber evidence="7">3.6.5.3</ecNumber>
    </recommendedName>
</protein>
<dbReference type="NCBIfam" id="NF009372">
    <property type="entry name" value="PRK12735.1"/>
    <property type="match status" value="1"/>
</dbReference>
<dbReference type="GO" id="GO:0005525">
    <property type="term" value="F:GTP binding"/>
    <property type="evidence" value="ECO:0007669"/>
    <property type="project" value="UniProtKB-UniRule"/>
</dbReference>
<dbReference type="InterPro" id="IPR031157">
    <property type="entry name" value="G_TR_CS"/>
</dbReference>
<dbReference type="PANTHER" id="PTHR43721">
    <property type="entry name" value="ELONGATION FACTOR TU-RELATED"/>
    <property type="match status" value="1"/>
</dbReference>
<comment type="catalytic activity">
    <reaction evidence="7">
        <text>GTP + H2O = GDP + phosphate + H(+)</text>
        <dbReference type="Rhea" id="RHEA:19669"/>
        <dbReference type="ChEBI" id="CHEBI:15377"/>
        <dbReference type="ChEBI" id="CHEBI:15378"/>
        <dbReference type="ChEBI" id="CHEBI:37565"/>
        <dbReference type="ChEBI" id="CHEBI:43474"/>
        <dbReference type="ChEBI" id="CHEBI:58189"/>
        <dbReference type="EC" id="3.6.5.3"/>
    </reaction>
</comment>
<dbReference type="InterPro" id="IPR033720">
    <property type="entry name" value="EFTU_2"/>
</dbReference>
<dbReference type="Pfam" id="PF03143">
    <property type="entry name" value="GTP_EFTU_D3"/>
    <property type="match status" value="1"/>
</dbReference>
<dbReference type="STRING" id="1801754.A3D42_02055"/>
<dbReference type="GO" id="GO:0000287">
    <property type="term" value="F:magnesium ion binding"/>
    <property type="evidence" value="ECO:0007669"/>
    <property type="project" value="UniProtKB-UniRule"/>
</dbReference>
<comment type="similarity">
    <text evidence="1 7">Belongs to the TRAFAC class translation factor GTPase superfamily. Classic translation factor GTPase family. EF-Tu/EF-1A subfamily.</text>
</comment>
<comment type="function">
    <text evidence="7">GTP hydrolase that promotes the GTP-dependent binding of aminoacyl-tRNA to the A-site of ribosomes during protein biosynthesis.</text>
</comment>
<dbReference type="CDD" id="cd01884">
    <property type="entry name" value="EF_Tu"/>
    <property type="match status" value="1"/>
</dbReference>
<dbReference type="AlphaFoldDB" id="A0A1F6W6C4"/>
<evidence type="ECO:0000259" key="8">
    <source>
        <dbReference type="PROSITE" id="PS51722"/>
    </source>
</evidence>
<dbReference type="InterPro" id="IPR050055">
    <property type="entry name" value="EF-Tu_GTPase"/>
</dbReference>
<feature type="binding site" evidence="7">
    <location>
        <begin position="18"/>
        <end position="25"/>
    </location>
    <ligand>
        <name>GTP</name>
        <dbReference type="ChEBI" id="CHEBI:37565"/>
    </ligand>
</feature>
<evidence type="ECO:0000256" key="4">
    <source>
        <dbReference type="ARBA" id="ARBA00022917"/>
    </source>
</evidence>
<feature type="binding site" evidence="7">
    <location>
        <begin position="81"/>
        <end position="85"/>
    </location>
    <ligand>
        <name>GTP</name>
        <dbReference type="ChEBI" id="CHEBI:37565"/>
    </ligand>
</feature>
<dbReference type="SUPFAM" id="SSF52540">
    <property type="entry name" value="P-loop containing nucleoside triphosphate hydrolases"/>
    <property type="match status" value="1"/>
</dbReference>
<dbReference type="InterPro" id="IPR004541">
    <property type="entry name" value="Transl_elong_EFTu/EF1A_bac/org"/>
</dbReference>
<dbReference type="InterPro" id="IPR009000">
    <property type="entry name" value="Transl_B-barrel_sf"/>
</dbReference>
<keyword evidence="2 7" id="KW-0547">Nucleotide-binding</keyword>
<dbReference type="InterPro" id="IPR041709">
    <property type="entry name" value="EF-Tu_GTP-bd"/>
</dbReference>
<dbReference type="FunFam" id="2.40.30.10:FF:000001">
    <property type="entry name" value="Elongation factor Tu"/>
    <property type="match status" value="1"/>
</dbReference>
<feature type="binding site" evidence="7">
    <location>
        <begin position="136"/>
        <end position="139"/>
    </location>
    <ligand>
        <name>GTP</name>
        <dbReference type="ChEBI" id="CHEBI:37565"/>
    </ligand>
</feature>
<keyword evidence="4 7" id="KW-0648">Protein biosynthesis</keyword>
<keyword evidence="7" id="KW-0963">Cytoplasm</keyword>
<organism evidence="9 10">
    <name type="scientific">Candidatus Nomurabacteria bacterium RIFCSPHIGHO2_02_FULL_41_18</name>
    <dbReference type="NCBI Taxonomy" id="1801754"/>
    <lineage>
        <taxon>Bacteria</taxon>
        <taxon>Candidatus Nomuraibacteriota</taxon>
    </lineage>
</organism>
<dbReference type="InterPro" id="IPR009001">
    <property type="entry name" value="Transl_elong_EF1A/Init_IF2_C"/>
</dbReference>
<reference evidence="9 10" key="1">
    <citation type="journal article" date="2016" name="Nat. Commun.">
        <title>Thousands of microbial genomes shed light on interconnected biogeochemical processes in an aquifer system.</title>
        <authorList>
            <person name="Anantharaman K."/>
            <person name="Brown C.T."/>
            <person name="Hug L.A."/>
            <person name="Sharon I."/>
            <person name="Castelle C.J."/>
            <person name="Probst A.J."/>
            <person name="Thomas B.C."/>
            <person name="Singh A."/>
            <person name="Wilkins M.J."/>
            <person name="Karaoz U."/>
            <person name="Brodie E.L."/>
            <person name="Williams K.H."/>
            <person name="Hubbard S.S."/>
            <person name="Banfield J.F."/>
        </authorList>
    </citation>
    <scope>NUCLEOTIDE SEQUENCE [LARGE SCALE GENOMIC DNA]</scope>
</reference>
<proteinExistence type="inferred from homology"/>
<gene>
    <name evidence="7" type="primary">tuf</name>
    <name evidence="9" type="ORF">A3D42_02055</name>
</gene>
<evidence type="ECO:0000313" key="9">
    <source>
        <dbReference type="EMBL" id="OGI77316.1"/>
    </source>
</evidence>
<dbReference type="HAMAP" id="MF_00118_B">
    <property type="entry name" value="EF_Tu_B"/>
    <property type="match status" value="1"/>
</dbReference>
<sequence>MAEEFKRDKPHINVGTIGHVDHGKTTLTAAILHVLNMAGKQVRLKGVDQIDNAPEEKARGITINISHNEYATDARHYAHIDAPGHADYIKNMITGAAQMDGAILVVAATDGAMPQTREHVLLAKQVGVPKIIVFLNKCDMVDDKDMIDLVEEEIRELLTKQGFDGAGAPVIRGSGLKALESKSVDDEWAKKILELTNALDTYIPIPERDTTKPFLMPVEDIFSIEGRGTVVTGKIERGIVKVGEEVEIVGIKPNQKTTVTGIEMFNKNLQEGMAGDNAGVLLRGLKKEDITRGQVLAKPGTVTPHDNFTCEIYVLKKEEGGRHTPFFKGYKPQFYIRTTDVTGDVALAEGTEMVMPGDTVKITVKLVTPVALEESQRFAIREGGKTVGAGVVTKILA</sequence>
<name>A0A1F6W6C4_9BACT</name>
<dbReference type="CDD" id="cd03707">
    <property type="entry name" value="EFTU_III"/>
    <property type="match status" value="1"/>
</dbReference>
<comment type="subcellular location">
    <subcellularLocation>
        <location evidence="7">Cytoplasm</location>
    </subcellularLocation>
</comment>
<dbReference type="Pfam" id="PF00009">
    <property type="entry name" value="GTP_EFTU"/>
    <property type="match status" value="1"/>
</dbReference>
<dbReference type="SUPFAM" id="SSF50465">
    <property type="entry name" value="EF-Tu/eEF-1alpha/eIF2-gamma C-terminal domain"/>
    <property type="match status" value="1"/>
</dbReference>
<dbReference type="NCBIfam" id="NF009373">
    <property type="entry name" value="PRK12736.1"/>
    <property type="match status" value="1"/>
</dbReference>
<dbReference type="GO" id="GO:0005829">
    <property type="term" value="C:cytosol"/>
    <property type="evidence" value="ECO:0007669"/>
    <property type="project" value="TreeGrafter"/>
</dbReference>
<dbReference type="NCBIfam" id="TIGR00231">
    <property type="entry name" value="small_GTP"/>
    <property type="match status" value="1"/>
</dbReference>
<evidence type="ECO:0000256" key="7">
    <source>
        <dbReference type="HAMAP-Rule" id="MF_00118"/>
    </source>
</evidence>
<feature type="domain" description="Tr-type G" evidence="8">
    <location>
        <begin position="9"/>
        <end position="207"/>
    </location>
</feature>
<dbReference type="Pfam" id="PF03144">
    <property type="entry name" value="GTP_EFTU_D2"/>
    <property type="match status" value="1"/>
</dbReference>
<evidence type="ECO:0000256" key="5">
    <source>
        <dbReference type="ARBA" id="ARBA00023134"/>
    </source>
</evidence>
<dbReference type="InterPro" id="IPR005225">
    <property type="entry name" value="Small_GTP-bd"/>
</dbReference>
<dbReference type="InterPro" id="IPR027417">
    <property type="entry name" value="P-loop_NTPase"/>
</dbReference>
<keyword evidence="7" id="KW-0479">Metal-binding</keyword>
<accession>A0A1F6W6C4</accession>
<evidence type="ECO:0000256" key="6">
    <source>
        <dbReference type="ARBA" id="ARBA00029554"/>
    </source>
</evidence>
<dbReference type="Proteomes" id="UP000177777">
    <property type="component" value="Unassembled WGS sequence"/>
</dbReference>
<dbReference type="PROSITE" id="PS00301">
    <property type="entry name" value="G_TR_1"/>
    <property type="match status" value="1"/>
</dbReference>
<keyword evidence="7" id="KW-0378">Hydrolase</keyword>
<dbReference type="FunFam" id="3.40.50.300:FF:000003">
    <property type="entry name" value="Elongation factor Tu"/>
    <property type="match status" value="1"/>
</dbReference>
<dbReference type="NCBIfam" id="TIGR00485">
    <property type="entry name" value="EF-Tu"/>
    <property type="match status" value="1"/>
</dbReference>
<dbReference type="PROSITE" id="PS51722">
    <property type="entry name" value="G_TR_2"/>
    <property type="match status" value="1"/>
</dbReference>
<dbReference type="SUPFAM" id="SSF50447">
    <property type="entry name" value="Translation proteins"/>
    <property type="match status" value="1"/>
</dbReference>
<dbReference type="EC" id="3.6.5.3" evidence="7"/>
<keyword evidence="3 7" id="KW-0251">Elongation factor</keyword>
<comment type="caution">
    <text evidence="9">The sequence shown here is derived from an EMBL/GenBank/DDBJ whole genome shotgun (WGS) entry which is preliminary data.</text>
</comment>
<dbReference type="InterPro" id="IPR004161">
    <property type="entry name" value="EFTu-like_2"/>
</dbReference>
<evidence type="ECO:0000256" key="3">
    <source>
        <dbReference type="ARBA" id="ARBA00022768"/>
    </source>
</evidence>
<dbReference type="Gene3D" id="3.40.50.300">
    <property type="entry name" value="P-loop containing nucleotide triphosphate hydrolases"/>
    <property type="match status" value="1"/>
</dbReference>
<keyword evidence="7" id="KW-0460">Magnesium</keyword>
<comment type="subunit">
    <text evidence="7">Monomer.</text>
</comment>
<feature type="binding site" evidence="7">
    <location>
        <position position="25"/>
    </location>
    <ligand>
        <name>Mg(2+)</name>
        <dbReference type="ChEBI" id="CHEBI:18420"/>
    </ligand>
</feature>
<dbReference type="EMBL" id="MFUE01000015">
    <property type="protein sequence ID" value="OGI77316.1"/>
    <property type="molecule type" value="Genomic_DNA"/>
</dbReference>
<dbReference type="InterPro" id="IPR000795">
    <property type="entry name" value="T_Tr_GTP-bd_dom"/>
</dbReference>
<dbReference type="CDD" id="cd03697">
    <property type="entry name" value="EFTU_II"/>
    <property type="match status" value="1"/>
</dbReference>
<evidence type="ECO:0000313" key="10">
    <source>
        <dbReference type="Proteomes" id="UP000177777"/>
    </source>
</evidence>
<dbReference type="NCBIfam" id="NF000766">
    <property type="entry name" value="PRK00049.1"/>
    <property type="match status" value="1"/>
</dbReference>
<dbReference type="InterPro" id="IPR004160">
    <property type="entry name" value="Transl_elong_EFTu/EF1A_C"/>
</dbReference>
<dbReference type="GO" id="GO:0003924">
    <property type="term" value="F:GTPase activity"/>
    <property type="evidence" value="ECO:0007669"/>
    <property type="project" value="UniProtKB-UniRule"/>
</dbReference>
<evidence type="ECO:0000256" key="2">
    <source>
        <dbReference type="ARBA" id="ARBA00022741"/>
    </source>
</evidence>
<dbReference type="Gene3D" id="2.40.30.10">
    <property type="entry name" value="Translation factors"/>
    <property type="match status" value="2"/>
</dbReference>
<dbReference type="PRINTS" id="PR00315">
    <property type="entry name" value="ELONGATNFCT"/>
</dbReference>
<keyword evidence="5 7" id="KW-0342">GTP-binding</keyword>
<evidence type="ECO:0000256" key="1">
    <source>
        <dbReference type="ARBA" id="ARBA00007249"/>
    </source>
</evidence>